<feature type="compositionally biased region" description="Low complexity" evidence="1">
    <location>
        <begin position="1007"/>
        <end position="1028"/>
    </location>
</feature>
<feature type="transmembrane region" description="Helical" evidence="2">
    <location>
        <begin position="531"/>
        <end position="549"/>
    </location>
</feature>
<comment type="caution">
    <text evidence="4">The sequence shown here is derived from an EMBL/GenBank/DDBJ whole genome shotgun (WGS) entry which is preliminary data.</text>
</comment>
<keyword evidence="2" id="KW-0812">Transmembrane</keyword>
<feature type="transmembrane region" description="Helical" evidence="2">
    <location>
        <begin position="406"/>
        <end position="428"/>
    </location>
</feature>
<feature type="transmembrane region" description="Helical" evidence="2">
    <location>
        <begin position="286"/>
        <end position="308"/>
    </location>
</feature>
<feature type="transmembrane region" description="Helical" evidence="2">
    <location>
        <begin position="727"/>
        <end position="748"/>
    </location>
</feature>
<feature type="transmembrane region" description="Helical" evidence="2">
    <location>
        <begin position="70"/>
        <end position="91"/>
    </location>
</feature>
<evidence type="ECO:0000313" key="4">
    <source>
        <dbReference type="EMBL" id="GMI37798.1"/>
    </source>
</evidence>
<keyword evidence="5" id="KW-1185">Reference proteome</keyword>
<evidence type="ECO:0000256" key="2">
    <source>
        <dbReference type="SAM" id="Phobius"/>
    </source>
</evidence>
<organism evidence="4 5">
    <name type="scientific">Tetraparma gracilis</name>
    <dbReference type="NCBI Taxonomy" id="2962635"/>
    <lineage>
        <taxon>Eukaryota</taxon>
        <taxon>Sar</taxon>
        <taxon>Stramenopiles</taxon>
        <taxon>Ochrophyta</taxon>
        <taxon>Bolidophyceae</taxon>
        <taxon>Parmales</taxon>
        <taxon>Triparmaceae</taxon>
        <taxon>Tetraparma</taxon>
    </lineage>
</organism>
<sequence length="1109" mass="121732">MYSRMSRVWVFISLLCQLGSLGFTFQALRLDSSDDLEWADVWYYTCDALWPLQLVAYTVVFMGEPTRDRFFGPAQVLSMVLGTSSKALLVLRDPDGAIWHVGGSIFATAWIAIGSSQRCRHIKAEFSAEQVRKFVHETLPTGTLGILPSMIFLVGESMACLEEKFGVDAESDLTAKMCEGVDVDTYCEVGCNTSNDMCKCEDKISSNNGLAYAFEAVMLAQVFILPFIKQKYTMKHVVAFDLKFGEQVQMILVGIAFFFATFNFASAQDQGYADVNVMTTQRDRNILHIAAMWSVYCFLITALLTEIAGESLATKLPRLAAIAQSIRGSLRTRQQTRIAPIFRKTYMAIIVTAFIPPVVGLALYFIDEPGAVKITRINDTTRLMIGTIASFFVIANPKGSKKTGMVIYWTSVTLLLLVTFLVEGLLAFTDEGQDLTQRAAGNTGTGQAPPSVIGFAIYPIFACPAAIIIYRALVGGRRYIARHSDAQIDQHLQNYIKMFVGLFGPLTFLLAESLGCNLTEDDYRDCHSLTTANYIVSFQLAASTILYLCTEISTLHLSYEDTVALRNVDAGYVFRLLAQAGTWVIALGVFGARPREVDSGGAQRGDVDGTIIFDTIAWITLAVLWAVIGVWEKYHLQHKLHADREMAGEAEKDEISHTEDTRRWLRLWRQLNVWITTQAVGVDEARTSPMYGWITAGVTWFSIASNFMTLGYVLAEKAPEAIFWYKFWSIGKYIAAVCATASVWCDLSDRPGGWLNRWDFAFYGCVLGEGVQLLTAIWMWPGTNVVNIVNLGITFFLSFTMVRMHRRTLAASTLADRRKHVLEVVFPKTLQLAFPFIVISCEMLSCESGVYMDVTANAANTTNTTGSSGSFADVVEGITEDFGECDGVILGCTPLLTMLMFVYLSQVLYVDSETAFTVVAIARFRFGLVKLFQLALMGACSIYALVMYSLRTKRAVEWQGGDGLRHYIFATSLVIAVLSGLLEKTDAKADESRLERRSSAAMDRRSTASTTAERSSSASFEAASPATSKGRKSLDVRKSIWDGGAGGAMGKGGIASASSRGIVAEDERRSAYSRSLTGGSEADEEGGGGEGGGGRGRGISEAALNPGFM</sequence>
<reference evidence="4 5" key="1">
    <citation type="journal article" date="2023" name="Commun. Biol.">
        <title>Genome analysis of Parmales, the sister group of diatoms, reveals the evolutionary specialization of diatoms from phago-mixotrophs to photoautotrophs.</title>
        <authorList>
            <person name="Ban H."/>
            <person name="Sato S."/>
            <person name="Yoshikawa S."/>
            <person name="Yamada K."/>
            <person name="Nakamura Y."/>
            <person name="Ichinomiya M."/>
            <person name="Sato N."/>
            <person name="Blanc-Mathieu R."/>
            <person name="Endo H."/>
            <person name="Kuwata A."/>
            <person name="Ogata H."/>
        </authorList>
    </citation>
    <scope>NUCLEOTIDE SEQUENCE [LARGE SCALE GENOMIC DNA]</scope>
</reference>
<evidence type="ECO:0000256" key="1">
    <source>
        <dbReference type="SAM" id="MobiDB-lite"/>
    </source>
</evidence>
<feature type="transmembrane region" description="Helical" evidence="2">
    <location>
        <begin position="570"/>
        <end position="591"/>
    </location>
</feature>
<feature type="transmembrane region" description="Helical" evidence="2">
    <location>
        <begin position="888"/>
        <end position="910"/>
    </location>
</feature>
<feature type="signal peptide" evidence="3">
    <location>
        <begin position="1"/>
        <end position="22"/>
    </location>
</feature>
<feature type="transmembrane region" description="Helical" evidence="2">
    <location>
        <begin position="931"/>
        <end position="951"/>
    </location>
</feature>
<feature type="region of interest" description="Disordered" evidence="1">
    <location>
        <begin position="1052"/>
        <end position="1109"/>
    </location>
</feature>
<evidence type="ECO:0000256" key="3">
    <source>
        <dbReference type="SAM" id="SignalP"/>
    </source>
</evidence>
<feature type="transmembrane region" description="Helical" evidence="2">
    <location>
        <begin position="97"/>
        <end position="113"/>
    </location>
</feature>
<feature type="transmembrane region" description="Helical" evidence="2">
    <location>
        <begin position="346"/>
        <end position="366"/>
    </location>
</feature>
<accession>A0ABQ6N0S7</accession>
<dbReference type="EMBL" id="BRYB01001994">
    <property type="protein sequence ID" value="GMI37798.1"/>
    <property type="molecule type" value="Genomic_DNA"/>
</dbReference>
<feature type="compositionally biased region" description="Gly residues" evidence="1">
    <location>
        <begin position="1088"/>
        <end position="1097"/>
    </location>
</feature>
<keyword evidence="2" id="KW-1133">Transmembrane helix</keyword>
<feature type="compositionally biased region" description="Basic and acidic residues" evidence="1">
    <location>
        <begin position="992"/>
        <end position="1006"/>
    </location>
</feature>
<feature type="transmembrane region" description="Helical" evidence="2">
    <location>
        <begin position="248"/>
        <end position="265"/>
    </location>
</feature>
<feature type="transmembrane region" description="Helical" evidence="2">
    <location>
        <begin position="611"/>
        <end position="631"/>
    </location>
</feature>
<feature type="transmembrane region" description="Helical" evidence="2">
    <location>
        <begin position="41"/>
        <end position="63"/>
    </location>
</feature>
<gene>
    <name evidence="4" type="ORF">TeGR_g7611</name>
</gene>
<feature type="chain" id="PRO_5047480138" evidence="3">
    <location>
        <begin position="23"/>
        <end position="1109"/>
    </location>
</feature>
<dbReference type="Proteomes" id="UP001165060">
    <property type="component" value="Unassembled WGS sequence"/>
</dbReference>
<keyword evidence="2" id="KW-0472">Membrane</keyword>
<feature type="region of interest" description="Disordered" evidence="1">
    <location>
        <begin position="992"/>
        <end position="1035"/>
    </location>
</feature>
<name>A0ABQ6N0S7_9STRA</name>
<evidence type="ECO:0000313" key="5">
    <source>
        <dbReference type="Proteomes" id="UP001165060"/>
    </source>
</evidence>
<feature type="transmembrane region" description="Helical" evidence="2">
    <location>
        <begin position="209"/>
        <end position="228"/>
    </location>
</feature>
<feature type="transmembrane region" description="Helical" evidence="2">
    <location>
        <begin position="693"/>
        <end position="715"/>
    </location>
</feature>
<keyword evidence="3" id="KW-0732">Signal</keyword>
<feature type="transmembrane region" description="Helical" evidence="2">
    <location>
        <begin position="448"/>
        <end position="473"/>
    </location>
</feature>
<protein>
    <submittedName>
        <fullName evidence="4">Uncharacterized protein</fullName>
    </submittedName>
</protein>
<feature type="transmembrane region" description="Helical" evidence="2">
    <location>
        <begin position="786"/>
        <end position="804"/>
    </location>
</feature>
<proteinExistence type="predicted"/>